<gene>
    <name evidence="7" type="ORF">A7L45_16650</name>
</gene>
<dbReference type="Proteomes" id="UP000182569">
    <property type="component" value="Chromosome"/>
</dbReference>
<keyword evidence="5" id="KW-0521">NADP</keyword>
<dbReference type="STRING" id="1552.A7L45_16650"/>
<name>A0A1J0GJT1_9CLOT</name>
<evidence type="ECO:0000256" key="1">
    <source>
        <dbReference type="ARBA" id="ARBA00008366"/>
    </source>
</evidence>
<dbReference type="PIRSF" id="PIRSF005426">
    <property type="entry name" value="Frp"/>
    <property type="match status" value="1"/>
</dbReference>
<keyword evidence="3 5" id="KW-0288">FMN</keyword>
<keyword evidence="8" id="KW-1185">Reference proteome</keyword>
<dbReference type="OrthoDB" id="9775805at2"/>
<feature type="domain" description="Nitroreductase" evidence="6">
    <location>
        <begin position="9"/>
        <end position="163"/>
    </location>
</feature>
<keyword evidence="2 5" id="KW-0285">Flavoprotein</keyword>
<dbReference type="AlphaFoldDB" id="A0A1J0GJT1"/>
<keyword evidence="4 5" id="KW-0560">Oxidoreductase</keyword>
<organism evidence="7 8">
    <name type="scientific">Clostridium estertheticum subsp. estertheticum</name>
    <dbReference type="NCBI Taxonomy" id="1552"/>
    <lineage>
        <taxon>Bacteria</taxon>
        <taxon>Bacillati</taxon>
        <taxon>Bacillota</taxon>
        <taxon>Clostridia</taxon>
        <taxon>Eubacteriales</taxon>
        <taxon>Clostridiaceae</taxon>
        <taxon>Clostridium</taxon>
    </lineage>
</organism>
<dbReference type="NCBIfam" id="NF008033">
    <property type="entry name" value="PRK10765.1"/>
    <property type="match status" value="1"/>
</dbReference>
<dbReference type="Gene3D" id="3.40.109.10">
    <property type="entry name" value="NADH Oxidase"/>
    <property type="match status" value="1"/>
</dbReference>
<evidence type="ECO:0000259" key="6">
    <source>
        <dbReference type="Pfam" id="PF00881"/>
    </source>
</evidence>
<evidence type="ECO:0000256" key="3">
    <source>
        <dbReference type="ARBA" id="ARBA00022643"/>
    </source>
</evidence>
<dbReference type="PANTHER" id="PTHR43425:SF2">
    <property type="entry name" value="OXYGEN-INSENSITIVE NADPH NITROREDUCTASE"/>
    <property type="match status" value="1"/>
</dbReference>
<evidence type="ECO:0000313" key="7">
    <source>
        <dbReference type="EMBL" id="APC41593.1"/>
    </source>
</evidence>
<accession>A0A1J0GJT1</accession>
<dbReference type="InterPro" id="IPR000415">
    <property type="entry name" value="Nitroreductase-like"/>
</dbReference>
<dbReference type="Pfam" id="PF00881">
    <property type="entry name" value="Nitroreductase"/>
    <property type="match status" value="1"/>
</dbReference>
<reference evidence="8" key="1">
    <citation type="journal article" date="2016" name="Front. Microbiol.">
        <title>Complete Genome Sequence of Clostridium estertheticum DSM 8809, a Microbe Identified in Spoiled Vacuum Packed Beef.</title>
        <authorList>
            <person name="Yu Z."/>
            <person name="Gunn L."/>
            <person name="Brennan E."/>
            <person name="Reid R."/>
            <person name="Wall P.G."/>
            <person name="Gaora O.P."/>
            <person name="Hurley D."/>
            <person name="Bolton D."/>
            <person name="Fanning S."/>
        </authorList>
    </citation>
    <scope>NUCLEOTIDE SEQUENCE [LARGE SCALE GENOMIC DNA]</scope>
    <source>
        <strain evidence="8">DSM 8809</strain>
    </source>
</reference>
<dbReference type="InterPro" id="IPR016446">
    <property type="entry name" value="Flavin_OxRdtase_Frp"/>
</dbReference>
<dbReference type="GO" id="GO:0016491">
    <property type="term" value="F:oxidoreductase activity"/>
    <property type="evidence" value="ECO:0007669"/>
    <property type="project" value="UniProtKB-UniRule"/>
</dbReference>
<evidence type="ECO:0000256" key="4">
    <source>
        <dbReference type="ARBA" id="ARBA00023002"/>
    </source>
</evidence>
<dbReference type="KEGG" id="ceu:A7L45_16650"/>
<dbReference type="InterPro" id="IPR029479">
    <property type="entry name" value="Nitroreductase"/>
</dbReference>
<sequence length="245" mass="27606">MNETINLLKNHKSIRKYKDQPIEKEKVKTIIECAQCASTSSFIQAYTIINVVNMDNRKNIAHLAGDQSYVEKCPLFLIFCADLSRSKNSCEINDRTMAEVNTETFILATVDASLAAQNALIAAESLGLGGVYIGGIRNNPGEICKILNIPSGVYPVFGMCIGYPCVNPDKKERLPQDVIFKTDVYNINGDASLIKKYDTHITDYYEKRTKGKRFDTWTNQVSGLMSKPQRPHMKDFLDKQGFKFK</sequence>
<dbReference type="PANTHER" id="PTHR43425">
    <property type="entry name" value="OXYGEN-INSENSITIVE NADPH NITROREDUCTASE"/>
    <property type="match status" value="1"/>
</dbReference>
<dbReference type="RefSeq" id="WP_071613885.1">
    <property type="nucleotide sequence ID" value="NZ_CP015756.1"/>
</dbReference>
<evidence type="ECO:0000256" key="5">
    <source>
        <dbReference type="PIRNR" id="PIRNR005426"/>
    </source>
</evidence>
<proteinExistence type="inferred from homology"/>
<dbReference type="CDD" id="cd02146">
    <property type="entry name" value="NfsA-like"/>
    <property type="match status" value="1"/>
</dbReference>
<evidence type="ECO:0000256" key="2">
    <source>
        <dbReference type="ARBA" id="ARBA00022630"/>
    </source>
</evidence>
<comment type="similarity">
    <text evidence="1 5">Belongs to the flavin oxidoreductase frp family.</text>
</comment>
<evidence type="ECO:0000313" key="8">
    <source>
        <dbReference type="Proteomes" id="UP000182569"/>
    </source>
</evidence>
<protein>
    <submittedName>
        <fullName evidence="7">Nitroreductase A</fullName>
    </submittedName>
</protein>
<dbReference type="EMBL" id="CP015756">
    <property type="protein sequence ID" value="APC41593.1"/>
    <property type="molecule type" value="Genomic_DNA"/>
</dbReference>
<dbReference type="SUPFAM" id="SSF55469">
    <property type="entry name" value="FMN-dependent nitroreductase-like"/>
    <property type="match status" value="1"/>
</dbReference>